<dbReference type="EMBL" id="BMAT01004094">
    <property type="protein sequence ID" value="GFR68103.1"/>
    <property type="molecule type" value="Genomic_DNA"/>
</dbReference>
<proteinExistence type="predicted"/>
<dbReference type="Proteomes" id="UP000762676">
    <property type="component" value="Unassembled WGS sequence"/>
</dbReference>
<feature type="domain" description="Peroxisomal membrane protein PEX14-like KPWE" evidence="3">
    <location>
        <begin position="216"/>
        <end position="260"/>
    </location>
</feature>
<dbReference type="InterPro" id="IPR040554">
    <property type="entry name" value="KPWE_PEX14_dom"/>
</dbReference>
<protein>
    <submittedName>
        <fullName evidence="5">Uncharacterized protein</fullName>
    </submittedName>
</protein>
<feature type="region of interest" description="Disordered" evidence="2">
    <location>
        <begin position="241"/>
        <end position="275"/>
    </location>
</feature>
<keyword evidence="6" id="KW-1185">Reference proteome</keyword>
<name>A0AAV4F5Y1_9GAST</name>
<comment type="caution">
    <text evidence="5">The sequence shown here is derived from an EMBL/GenBank/DDBJ whole genome shotgun (WGS) entry which is preliminary data.</text>
</comment>
<evidence type="ECO:0000313" key="6">
    <source>
        <dbReference type="Proteomes" id="UP000762676"/>
    </source>
</evidence>
<dbReference type="Pfam" id="PF25871">
    <property type="entry name" value="HTH_76"/>
    <property type="match status" value="1"/>
</dbReference>
<accession>A0AAV4F5Y1</accession>
<dbReference type="GO" id="GO:0016491">
    <property type="term" value="F:oxidoreductase activity"/>
    <property type="evidence" value="ECO:0007669"/>
    <property type="project" value="UniProtKB-KW"/>
</dbReference>
<evidence type="ECO:0000256" key="2">
    <source>
        <dbReference type="SAM" id="MobiDB-lite"/>
    </source>
</evidence>
<keyword evidence="1" id="KW-0560">Oxidoreductase</keyword>
<evidence type="ECO:0000256" key="1">
    <source>
        <dbReference type="ARBA" id="ARBA00023002"/>
    </source>
</evidence>
<evidence type="ECO:0000259" key="3">
    <source>
        <dbReference type="Pfam" id="PF17733"/>
    </source>
</evidence>
<feature type="domain" description="PEX14-like helix-turn-helix" evidence="4">
    <location>
        <begin position="10"/>
        <end position="73"/>
    </location>
</feature>
<feature type="compositionally biased region" description="Polar residues" evidence="2">
    <location>
        <begin position="243"/>
        <end position="252"/>
    </location>
</feature>
<dbReference type="InterPro" id="IPR016160">
    <property type="entry name" value="Ald_DH_CS_CYS"/>
</dbReference>
<evidence type="ECO:0000259" key="4">
    <source>
        <dbReference type="Pfam" id="PF25871"/>
    </source>
</evidence>
<gene>
    <name evidence="5" type="ORF">ElyMa_002014800</name>
</gene>
<reference evidence="5 6" key="1">
    <citation type="journal article" date="2021" name="Elife">
        <title>Chloroplast acquisition without the gene transfer in kleptoplastic sea slugs, Plakobranchus ocellatus.</title>
        <authorList>
            <person name="Maeda T."/>
            <person name="Takahashi S."/>
            <person name="Yoshida T."/>
            <person name="Shimamura S."/>
            <person name="Takaki Y."/>
            <person name="Nagai Y."/>
            <person name="Toyoda A."/>
            <person name="Suzuki Y."/>
            <person name="Arimoto A."/>
            <person name="Ishii H."/>
            <person name="Satoh N."/>
            <person name="Nishiyama T."/>
            <person name="Hasebe M."/>
            <person name="Maruyama T."/>
            <person name="Minagawa J."/>
            <person name="Obokata J."/>
            <person name="Shigenobu S."/>
        </authorList>
    </citation>
    <scope>NUCLEOTIDE SEQUENCE [LARGE SCALE GENOMIC DNA]</scope>
</reference>
<sequence length="275" mass="30518">MADKTEKDIDIFQQFESFNFDNDVRFQEGWQSILKRLGNSATEETLFNAKVFFFSRHVRPLHKGDYLLWREKKKNYENSISAASPLPPSENDTSSVKNVKAVDQIEEEADSKSFTNQNTEPVSCTLSAPEMKESLKTQGQSCLANSVSFVSESGEGSTSTSNISPVSTSTVCDNEQVQTHVGLDNTGDSFNKTETTSQLTSSTDFTYSTENAEDQPSLSLAEIAEFIQNQQPIPGLIKLDVQPTYSSPTPSALTRRPKPWHMSVEESKTSILDTS</sequence>
<evidence type="ECO:0000313" key="5">
    <source>
        <dbReference type="EMBL" id="GFR68103.1"/>
    </source>
</evidence>
<dbReference type="Pfam" id="PF17733">
    <property type="entry name" value="KPWE_dom"/>
    <property type="match status" value="1"/>
</dbReference>
<dbReference type="InterPro" id="IPR058841">
    <property type="entry name" value="HTH_76"/>
</dbReference>
<dbReference type="PROSITE" id="PS00070">
    <property type="entry name" value="ALDEHYDE_DEHYDR_CYS"/>
    <property type="match status" value="1"/>
</dbReference>
<organism evidence="5 6">
    <name type="scientific">Elysia marginata</name>
    <dbReference type="NCBI Taxonomy" id="1093978"/>
    <lineage>
        <taxon>Eukaryota</taxon>
        <taxon>Metazoa</taxon>
        <taxon>Spiralia</taxon>
        <taxon>Lophotrochozoa</taxon>
        <taxon>Mollusca</taxon>
        <taxon>Gastropoda</taxon>
        <taxon>Heterobranchia</taxon>
        <taxon>Euthyneura</taxon>
        <taxon>Panpulmonata</taxon>
        <taxon>Sacoglossa</taxon>
        <taxon>Placobranchoidea</taxon>
        <taxon>Plakobranchidae</taxon>
        <taxon>Elysia</taxon>
    </lineage>
</organism>
<dbReference type="AlphaFoldDB" id="A0AAV4F5Y1"/>